<accession>A0A9P6NPK3</accession>
<evidence type="ECO:0000256" key="4">
    <source>
        <dbReference type="ARBA" id="ARBA00023136"/>
    </source>
</evidence>
<dbReference type="GO" id="GO:0005509">
    <property type="term" value="F:calcium ion binding"/>
    <property type="evidence" value="ECO:0007669"/>
    <property type="project" value="InterPro"/>
</dbReference>
<name>A0A9P6NPK3_9BASI</name>
<comment type="subcellular location">
    <subcellularLocation>
        <location evidence="1">Membrane</location>
        <topology evidence="1">Single-pass membrane protein</topology>
    </subcellularLocation>
</comment>
<gene>
    <name evidence="8" type="ORF">CROQUDRAFT_632369</name>
</gene>
<dbReference type="GO" id="GO:0005783">
    <property type="term" value="C:endoplasmic reticulum"/>
    <property type="evidence" value="ECO:0007669"/>
    <property type="project" value="InterPro"/>
</dbReference>
<feature type="region of interest" description="Disordered" evidence="5">
    <location>
        <begin position="35"/>
        <end position="93"/>
    </location>
</feature>
<evidence type="ECO:0000256" key="7">
    <source>
        <dbReference type="SAM" id="SignalP"/>
    </source>
</evidence>
<dbReference type="GO" id="GO:0016020">
    <property type="term" value="C:membrane"/>
    <property type="evidence" value="ECO:0007669"/>
    <property type="project" value="UniProtKB-SubCell"/>
</dbReference>
<dbReference type="AlphaFoldDB" id="A0A9P6NPK3"/>
<evidence type="ECO:0008006" key="10">
    <source>
        <dbReference type="Google" id="ProtNLM"/>
    </source>
</evidence>
<evidence type="ECO:0000256" key="2">
    <source>
        <dbReference type="ARBA" id="ARBA00022692"/>
    </source>
</evidence>
<keyword evidence="2 6" id="KW-0812">Transmembrane</keyword>
<reference evidence="8" key="1">
    <citation type="submission" date="2013-11" db="EMBL/GenBank/DDBJ databases">
        <title>Genome sequence of the fusiform rust pathogen reveals effectors for host alternation and coevolution with pine.</title>
        <authorList>
            <consortium name="DOE Joint Genome Institute"/>
            <person name="Smith K."/>
            <person name="Pendleton A."/>
            <person name="Kubisiak T."/>
            <person name="Anderson C."/>
            <person name="Salamov A."/>
            <person name="Aerts A."/>
            <person name="Riley R."/>
            <person name="Clum A."/>
            <person name="Lindquist E."/>
            <person name="Ence D."/>
            <person name="Campbell M."/>
            <person name="Kronenberg Z."/>
            <person name="Feau N."/>
            <person name="Dhillon B."/>
            <person name="Hamelin R."/>
            <person name="Burleigh J."/>
            <person name="Smith J."/>
            <person name="Yandell M."/>
            <person name="Nelson C."/>
            <person name="Grigoriev I."/>
            <person name="Davis J."/>
        </authorList>
    </citation>
    <scope>NUCLEOTIDE SEQUENCE</scope>
    <source>
        <strain evidence="8">G11</strain>
    </source>
</reference>
<dbReference type="PANTHER" id="PTHR12883:SF0">
    <property type="entry name" value="PAT COMPLEX SUBUNIT CCDC47"/>
    <property type="match status" value="1"/>
</dbReference>
<dbReference type="Proteomes" id="UP000886653">
    <property type="component" value="Unassembled WGS sequence"/>
</dbReference>
<evidence type="ECO:0000256" key="5">
    <source>
        <dbReference type="SAM" id="MobiDB-lite"/>
    </source>
</evidence>
<feature type="chain" id="PRO_5040296310" description="DUF1682-domain-containing protein" evidence="7">
    <location>
        <begin position="18"/>
        <end position="460"/>
    </location>
</feature>
<feature type="compositionally biased region" description="Basic residues" evidence="5">
    <location>
        <begin position="445"/>
        <end position="460"/>
    </location>
</feature>
<feature type="compositionally biased region" description="Pro residues" evidence="5">
    <location>
        <begin position="39"/>
        <end position="48"/>
    </location>
</feature>
<evidence type="ECO:0000256" key="1">
    <source>
        <dbReference type="ARBA" id="ARBA00004167"/>
    </source>
</evidence>
<feature type="transmembrane region" description="Helical" evidence="6">
    <location>
        <begin position="115"/>
        <end position="134"/>
    </location>
</feature>
<keyword evidence="9" id="KW-1185">Reference proteome</keyword>
<evidence type="ECO:0000256" key="6">
    <source>
        <dbReference type="SAM" id="Phobius"/>
    </source>
</evidence>
<feature type="region of interest" description="Disordered" evidence="5">
    <location>
        <begin position="403"/>
        <end position="460"/>
    </location>
</feature>
<proteinExistence type="predicted"/>
<keyword evidence="7" id="KW-0732">Signal</keyword>
<sequence length="460" mass="51834">MTFRLVLSLVTFGYLGTWWVGPGAGLAGTTAVASEQVPLPQPATPPRAPSFDQSEDDTQSTPGLPSPATAPQPGSDSAKIRWPNQVPPVPPPFPPPPYEGLEYRYNRFVFRPAQYIPDSFMLLLFVLYISLSYAGKRANKKIVANYWNTVLPRLTTEFAQVGVDRSKPYVRSGPASFLAYATGRQACESLSLKFALRPRQDLAMTAYEFLRSSIDFNWTGNLDRLEWVWKMSPSKSSADKSNAFGAKDLFVWALVEKSVMDDLRKERWDVRTFTEVKESSLLPSNLVIMSESGDLTDQMLKSTSLVERLKSNPDIVKWFDSLIISGTPGTEPPASQLLTISTPKTRTITLRLRLPPQSETAAHLALLDLAFTLLDSAHLFTINVLAAQKLAKRRSEWASQALSEVRREAEREREEERRRKLKEIQDEKVGKMSASEQKKFDEKERRRKAMKMSKTAVKRK</sequence>
<dbReference type="PANTHER" id="PTHR12883">
    <property type="entry name" value="ADIPOCYTE-SPECIFIC PROTEIN 4-RELATED"/>
    <property type="match status" value="1"/>
</dbReference>
<evidence type="ECO:0000256" key="3">
    <source>
        <dbReference type="ARBA" id="ARBA00022989"/>
    </source>
</evidence>
<comment type="caution">
    <text evidence="8">The sequence shown here is derived from an EMBL/GenBank/DDBJ whole genome shotgun (WGS) entry which is preliminary data.</text>
</comment>
<keyword evidence="4 6" id="KW-0472">Membrane</keyword>
<dbReference type="Pfam" id="PF07946">
    <property type="entry name" value="CCDC47"/>
    <property type="match status" value="1"/>
</dbReference>
<keyword evidence="3 6" id="KW-1133">Transmembrane helix</keyword>
<dbReference type="GO" id="GO:0032469">
    <property type="term" value="P:endoplasmic reticulum calcium ion homeostasis"/>
    <property type="evidence" value="ECO:0007669"/>
    <property type="project" value="InterPro"/>
</dbReference>
<feature type="compositionally biased region" description="Basic and acidic residues" evidence="5">
    <location>
        <begin position="404"/>
        <end position="444"/>
    </location>
</feature>
<evidence type="ECO:0000313" key="9">
    <source>
        <dbReference type="Proteomes" id="UP000886653"/>
    </source>
</evidence>
<organism evidence="8 9">
    <name type="scientific">Cronartium quercuum f. sp. fusiforme G11</name>
    <dbReference type="NCBI Taxonomy" id="708437"/>
    <lineage>
        <taxon>Eukaryota</taxon>
        <taxon>Fungi</taxon>
        <taxon>Dikarya</taxon>
        <taxon>Basidiomycota</taxon>
        <taxon>Pucciniomycotina</taxon>
        <taxon>Pucciniomycetes</taxon>
        <taxon>Pucciniales</taxon>
        <taxon>Coleosporiaceae</taxon>
        <taxon>Cronartium</taxon>
    </lineage>
</organism>
<dbReference type="InterPro" id="IPR012879">
    <property type="entry name" value="CCDC47"/>
</dbReference>
<feature type="signal peptide" evidence="7">
    <location>
        <begin position="1"/>
        <end position="17"/>
    </location>
</feature>
<dbReference type="EMBL" id="MU167216">
    <property type="protein sequence ID" value="KAG0150971.1"/>
    <property type="molecule type" value="Genomic_DNA"/>
</dbReference>
<protein>
    <recommendedName>
        <fullName evidence="10">DUF1682-domain-containing protein</fullName>
    </recommendedName>
</protein>
<dbReference type="OrthoDB" id="10039147at2759"/>
<evidence type="ECO:0000313" key="8">
    <source>
        <dbReference type="EMBL" id="KAG0150971.1"/>
    </source>
</evidence>